<accession>A0AAE4ALA5</accession>
<dbReference type="Gene3D" id="3.30.950.10">
    <property type="entry name" value="Methyltransferase, Cobalt-precorrin-4 Transmethylase, Domain 2"/>
    <property type="match status" value="1"/>
</dbReference>
<dbReference type="InterPro" id="IPR035996">
    <property type="entry name" value="4pyrrol_Methylase_sf"/>
</dbReference>
<dbReference type="InterPro" id="IPR012382">
    <property type="entry name" value="CobI/CbiL"/>
</dbReference>
<evidence type="ECO:0000313" key="10">
    <source>
        <dbReference type="Proteomes" id="UP001241537"/>
    </source>
</evidence>
<keyword evidence="5" id="KW-0949">S-adenosyl-L-methionine</keyword>
<comment type="similarity">
    <text evidence="6">Belongs to the precorrin methyltransferase family.</text>
</comment>
<dbReference type="Pfam" id="PF00590">
    <property type="entry name" value="TP_methylase"/>
    <property type="match status" value="1"/>
</dbReference>
<evidence type="ECO:0000256" key="4">
    <source>
        <dbReference type="ARBA" id="ARBA00022679"/>
    </source>
</evidence>
<dbReference type="AlphaFoldDB" id="A0AAE4ALA5"/>
<evidence type="ECO:0000256" key="3">
    <source>
        <dbReference type="ARBA" id="ARBA00022603"/>
    </source>
</evidence>
<dbReference type="SUPFAM" id="SSF53790">
    <property type="entry name" value="Tetrapyrrole methylase"/>
    <property type="match status" value="1"/>
</dbReference>
<proteinExistence type="inferred from homology"/>
<dbReference type="CDD" id="cd11645">
    <property type="entry name" value="Precorrin_2_C20_MT"/>
    <property type="match status" value="1"/>
</dbReference>
<evidence type="ECO:0000259" key="8">
    <source>
        <dbReference type="Pfam" id="PF00590"/>
    </source>
</evidence>
<dbReference type="EC" id="2.1.1.151" evidence="9"/>
<reference evidence="9" key="1">
    <citation type="submission" date="2023-07" db="EMBL/GenBank/DDBJ databases">
        <title>Genomic Encyclopedia of Type Strains, Phase IV (KMG-IV): sequencing the most valuable type-strain genomes for metagenomic binning, comparative biology and taxonomic classification.</title>
        <authorList>
            <person name="Goeker M."/>
        </authorList>
    </citation>
    <scope>NUCLEOTIDE SEQUENCE</scope>
    <source>
        <strain evidence="9">DSM 19659</strain>
    </source>
</reference>
<name>A0AAE4ALA5_9FIRM</name>
<dbReference type="PANTHER" id="PTHR43467:SF2">
    <property type="entry name" value="COBALT-PRECORRIN-2 C(20)-METHYLTRANSFERASE"/>
    <property type="match status" value="1"/>
</dbReference>
<feature type="domain" description="Tetrapyrrole methylase" evidence="8">
    <location>
        <begin position="9"/>
        <end position="239"/>
    </location>
</feature>
<dbReference type="PANTHER" id="PTHR43467">
    <property type="entry name" value="COBALT-PRECORRIN-2 C(20)-METHYLTRANSFERASE"/>
    <property type="match status" value="1"/>
</dbReference>
<comment type="caution">
    <text evidence="9">The sequence shown here is derived from an EMBL/GenBank/DDBJ whole genome shotgun (WGS) entry which is preliminary data.</text>
</comment>
<organism evidence="9 10">
    <name type="scientific">Moryella indoligenes</name>
    <dbReference type="NCBI Taxonomy" id="371674"/>
    <lineage>
        <taxon>Bacteria</taxon>
        <taxon>Bacillati</taxon>
        <taxon>Bacillota</taxon>
        <taxon>Clostridia</taxon>
        <taxon>Lachnospirales</taxon>
        <taxon>Lachnospiraceae</taxon>
        <taxon>Moryella</taxon>
    </lineage>
</organism>
<evidence type="ECO:0000256" key="7">
    <source>
        <dbReference type="SAM" id="MobiDB-lite"/>
    </source>
</evidence>
<evidence type="ECO:0000256" key="5">
    <source>
        <dbReference type="ARBA" id="ARBA00022691"/>
    </source>
</evidence>
<evidence type="ECO:0000256" key="1">
    <source>
        <dbReference type="ARBA" id="ARBA00004953"/>
    </source>
</evidence>
<keyword evidence="4 9" id="KW-0808">Transferase</keyword>
<evidence type="ECO:0000256" key="2">
    <source>
        <dbReference type="ARBA" id="ARBA00022573"/>
    </source>
</evidence>
<keyword evidence="2" id="KW-0169">Cobalamin biosynthesis</keyword>
<dbReference type="InterPro" id="IPR000878">
    <property type="entry name" value="4pyrrol_Mease"/>
</dbReference>
<comment type="pathway">
    <text evidence="1">Cofactor biosynthesis; adenosylcobalamin biosynthesis.</text>
</comment>
<dbReference type="Gene3D" id="3.40.1010.10">
    <property type="entry name" value="Cobalt-precorrin-4 Transmethylase, Domain 1"/>
    <property type="match status" value="1"/>
</dbReference>
<keyword evidence="3 9" id="KW-0489">Methyltransferase</keyword>
<gene>
    <name evidence="9" type="ORF">J2S20_000703</name>
</gene>
<feature type="region of interest" description="Disordered" evidence="7">
    <location>
        <begin position="169"/>
        <end position="196"/>
    </location>
</feature>
<feature type="compositionally biased region" description="Polar residues" evidence="7">
    <location>
        <begin position="172"/>
        <end position="185"/>
    </location>
</feature>
<dbReference type="GO" id="GO:0030788">
    <property type="term" value="F:precorrin-2 C20-methyltransferase activity"/>
    <property type="evidence" value="ECO:0007669"/>
    <property type="project" value="UniProtKB-EC"/>
</dbReference>
<dbReference type="EMBL" id="JAUSTO010000003">
    <property type="protein sequence ID" value="MDQ0152021.1"/>
    <property type="molecule type" value="Genomic_DNA"/>
</dbReference>
<protein>
    <submittedName>
        <fullName evidence="9">Precorrin-2/cobalt-factor-2 C20-methyltransferase</fullName>
        <ecNumber evidence="9">2.1.1.130</ecNumber>
        <ecNumber evidence="9">2.1.1.151</ecNumber>
    </submittedName>
</protein>
<dbReference type="InterPro" id="IPR014776">
    <property type="entry name" value="4pyrrole_Mease_sub2"/>
</dbReference>
<evidence type="ECO:0000313" key="9">
    <source>
        <dbReference type="EMBL" id="MDQ0152021.1"/>
    </source>
</evidence>
<dbReference type="InterPro" id="IPR014777">
    <property type="entry name" value="4pyrrole_Mease_sub1"/>
</dbReference>
<dbReference type="GO" id="GO:0032259">
    <property type="term" value="P:methylation"/>
    <property type="evidence" value="ECO:0007669"/>
    <property type="project" value="UniProtKB-KW"/>
</dbReference>
<evidence type="ECO:0000256" key="6">
    <source>
        <dbReference type="PIRNR" id="PIRNR036427"/>
    </source>
</evidence>
<dbReference type="RefSeq" id="WP_307253264.1">
    <property type="nucleotide sequence ID" value="NZ_JAUSTO010000003.1"/>
</dbReference>
<keyword evidence="10" id="KW-1185">Reference proteome</keyword>
<dbReference type="GO" id="GO:0009236">
    <property type="term" value="P:cobalamin biosynthetic process"/>
    <property type="evidence" value="ECO:0007669"/>
    <property type="project" value="UniProtKB-UniRule"/>
</dbReference>
<dbReference type="EC" id="2.1.1.130" evidence="9"/>
<dbReference type="Proteomes" id="UP001241537">
    <property type="component" value="Unassembled WGS sequence"/>
</dbReference>
<dbReference type="PIRSF" id="PIRSF036427">
    <property type="entry name" value="Precrrn-2_mtase"/>
    <property type="match status" value="1"/>
</dbReference>
<sequence>MEDKHSYGTLYGIGVGPGDPELMTLKALRLIRELPVIAVPGECAEEATAYQIAVQAAPELRHKQLLPIPVPMRLKREALQEAHRRGAEQLEEVLRQGRSVGMLCLGDPTIYASFSYLEALVRADGFATEYVSGVPSFCAAAAALGEPLARWDEPLHIVPALHFLRREGNSGEDGNSLQNSVAAQQSERENAAGLPGDGTLVLMKSGRSLLAMKEQLAGSGRSLMMVENCGLPGEKRYRSAEELPEQAGYFSIVIARIGGAM</sequence>
<dbReference type="GO" id="GO:0043781">
    <property type="term" value="F:cobalt-factor II C20-methyltransferase activity"/>
    <property type="evidence" value="ECO:0007669"/>
    <property type="project" value="UniProtKB-EC"/>
</dbReference>